<feature type="compositionally biased region" description="Polar residues" evidence="7">
    <location>
        <begin position="340"/>
        <end position="354"/>
    </location>
</feature>
<dbReference type="Pfam" id="PF00069">
    <property type="entry name" value="Pkinase"/>
    <property type="match status" value="1"/>
</dbReference>
<evidence type="ECO:0000259" key="8">
    <source>
        <dbReference type="PROSITE" id="PS50011"/>
    </source>
</evidence>
<feature type="region of interest" description="Disordered" evidence="7">
    <location>
        <begin position="340"/>
        <end position="370"/>
    </location>
</feature>
<evidence type="ECO:0000313" key="11">
    <source>
        <dbReference type="Proteomes" id="UP001259832"/>
    </source>
</evidence>
<dbReference type="PANTHER" id="PTHR24353:SF37">
    <property type="entry name" value="CAMP-DEPENDENT PROTEIN KINASE CATALYTIC SUBUNIT PRKX"/>
    <property type="match status" value="1"/>
</dbReference>
<evidence type="ECO:0000256" key="7">
    <source>
        <dbReference type="SAM" id="MobiDB-lite"/>
    </source>
</evidence>
<dbReference type="FunFam" id="1.10.510.10:FF:000048">
    <property type="entry name" value="Protein kinase C"/>
    <property type="match status" value="1"/>
</dbReference>
<keyword evidence="3" id="KW-0808">Transferase</keyword>
<keyword evidence="11" id="KW-1185">Reference proteome</keyword>
<dbReference type="PROSITE" id="PS51285">
    <property type="entry name" value="AGC_KINASE_CTER"/>
    <property type="match status" value="1"/>
</dbReference>
<evidence type="ECO:0000256" key="4">
    <source>
        <dbReference type="ARBA" id="ARBA00022741"/>
    </source>
</evidence>
<organism evidence="10 11">
    <name type="scientific">Phytophthora citrophthora</name>
    <dbReference type="NCBI Taxonomy" id="4793"/>
    <lineage>
        <taxon>Eukaryota</taxon>
        <taxon>Sar</taxon>
        <taxon>Stramenopiles</taxon>
        <taxon>Oomycota</taxon>
        <taxon>Peronosporomycetes</taxon>
        <taxon>Peronosporales</taxon>
        <taxon>Peronosporaceae</taxon>
        <taxon>Phytophthora</taxon>
    </lineage>
</organism>
<dbReference type="SMART" id="SM00133">
    <property type="entry name" value="S_TK_X"/>
    <property type="match status" value="1"/>
</dbReference>
<comment type="caution">
    <text evidence="10">The sequence shown here is derived from an EMBL/GenBank/DDBJ whole genome shotgun (WGS) entry which is preliminary data.</text>
</comment>
<dbReference type="Gene3D" id="1.10.510.10">
    <property type="entry name" value="Transferase(Phosphotransferase) domain 1"/>
    <property type="match status" value="1"/>
</dbReference>
<dbReference type="PROSITE" id="PS00108">
    <property type="entry name" value="PROTEIN_KINASE_ST"/>
    <property type="match status" value="1"/>
</dbReference>
<evidence type="ECO:0000256" key="3">
    <source>
        <dbReference type="ARBA" id="ARBA00022679"/>
    </source>
</evidence>
<dbReference type="InterPro" id="IPR008271">
    <property type="entry name" value="Ser/Thr_kinase_AS"/>
</dbReference>
<dbReference type="InterPro" id="IPR000961">
    <property type="entry name" value="AGC-kinase_C"/>
</dbReference>
<dbReference type="AlphaFoldDB" id="A0AAD9LMY2"/>
<evidence type="ECO:0000256" key="2">
    <source>
        <dbReference type="ARBA" id="ARBA00022553"/>
    </source>
</evidence>
<proteinExistence type="predicted"/>
<dbReference type="SUPFAM" id="SSF56112">
    <property type="entry name" value="Protein kinase-like (PK-like)"/>
    <property type="match status" value="1"/>
</dbReference>
<feature type="domain" description="Protein kinase" evidence="8">
    <location>
        <begin position="52"/>
        <end position="315"/>
    </location>
</feature>
<gene>
    <name evidence="10" type="ORF">P3T76_006950</name>
</gene>
<dbReference type="InterPro" id="IPR000719">
    <property type="entry name" value="Prot_kinase_dom"/>
</dbReference>
<dbReference type="InterPro" id="IPR011009">
    <property type="entry name" value="Kinase-like_dom_sf"/>
</dbReference>
<feature type="domain" description="AGC-kinase C-terminal" evidence="9">
    <location>
        <begin position="316"/>
        <end position="370"/>
    </location>
</feature>
<dbReference type="PROSITE" id="PS50011">
    <property type="entry name" value="PROTEIN_KINASE_DOM"/>
    <property type="match status" value="1"/>
</dbReference>
<dbReference type="GO" id="GO:0005524">
    <property type="term" value="F:ATP binding"/>
    <property type="evidence" value="ECO:0007669"/>
    <property type="project" value="UniProtKB-KW"/>
</dbReference>
<accession>A0AAD9LMY2</accession>
<protein>
    <submittedName>
        <fullName evidence="10">cAMP-dependent protein kinase catalytic subunit alpha</fullName>
    </submittedName>
</protein>
<keyword evidence="1" id="KW-0723">Serine/threonine-protein kinase</keyword>
<keyword evidence="6" id="KW-0067">ATP-binding</keyword>
<sequence length="370" mass="42226">MGGAASIDSTSSCPYRYGESTDAQSDKLGDDVPWIGTKLDMPPKPFSVENYFELLEIVGTGMLGKVRLVRHKRSGLYYILKSVKKKEVIVKKMIPQLEAERDAMEKMTSIRHPFTVKFFGSLATSSHVHFLMEYVPGGELFHRLHAVGRLSNDEAKFYATELLIFIECCHENGLMYRDLKPENILLDASGHVKVVDFGFVKQLRNPNERTSSSVGTPQYLAPEQLTLSRQARNYTRIVDWWAFACVVYELVSGSPPFTSRKNESHFELYNRILSGKIYWPRYMQSTLKDLLRGMLQCDPGKRLSEVSAIKQHVWFENVDWESVPRRQVAAPFIPNVTSAGDTTNFDDYPSSSEETPPLDNEAARREFRNF</sequence>
<dbReference type="EMBL" id="JASMQC010000011">
    <property type="protein sequence ID" value="KAK1941886.1"/>
    <property type="molecule type" value="Genomic_DNA"/>
</dbReference>
<keyword evidence="5 10" id="KW-0418">Kinase</keyword>
<dbReference type="GO" id="GO:0004691">
    <property type="term" value="F:cAMP-dependent protein kinase activity"/>
    <property type="evidence" value="ECO:0007669"/>
    <property type="project" value="TreeGrafter"/>
</dbReference>
<dbReference type="Gene3D" id="3.30.200.20">
    <property type="entry name" value="Phosphorylase Kinase, domain 1"/>
    <property type="match status" value="1"/>
</dbReference>
<keyword evidence="4" id="KW-0547">Nucleotide-binding</keyword>
<dbReference type="Proteomes" id="UP001259832">
    <property type="component" value="Unassembled WGS sequence"/>
</dbReference>
<evidence type="ECO:0000259" key="9">
    <source>
        <dbReference type="PROSITE" id="PS51285"/>
    </source>
</evidence>
<dbReference type="PANTHER" id="PTHR24353">
    <property type="entry name" value="CYCLIC NUCLEOTIDE-DEPENDENT PROTEIN KINASE"/>
    <property type="match status" value="1"/>
</dbReference>
<reference evidence="10" key="1">
    <citation type="submission" date="2023-08" db="EMBL/GenBank/DDBJ databases">
        <title>Reference Genome Resource for the Citrus Pathogen Phytophthora citrophthora.</title>
        <authorList>
            <person name="Moller H."/>
            <person name="Coetzee B."/>
            <person name="Rose L.J."/>
            <person name="Van Niekerk J.M."/>
        </authorList>
    </citation>
    <scope>NUCLEOTIDE SEQUENCE</scope>
    <source>
        <strain evidence="10">STE-U-9442</strain>
    </source>
</reference>
<dbReference type="GO" id="GO:0005952">
    <property type="term" value="C:cAMP-dependent protein kinase complex"/>
    <property type="evidence" value="ECO:0007669"/>
    <property type="project" value="TreeGrafter"/>
</dbReference>
<evidence type="ECO:0000256" key="1">
    <source>
        <dbReference type="ARBA" id="ARBA00022527"/>
    </source>
</evidence>
<feature type="compositionally biased region" description="Basic and acidic residues" evidence="7">
    <location>
        <begin position="361"/>
        <end position="370"/>
    </location>
</feature>
<evidence type="ECO:0000256" key="6">
    <source>
        <dbReference type="ARBA" id="ARBA00022840"/>
    </source>
</evidence>
<keyword evidence="2" id="KW-0597">Phosphoprotein</keyword>
<dbReference type="SMART" id="SM00220">
    <property type="entry name" value="S_TKc"/>
    <property type="match status" value="1"/>
</dbReference>
<name>A0AAD9LMY2_9STRA</name>
<evidence type="ECO:0000256" key="5">
    <source>
        <dbReference type="ARBA" id="ARBA00022777"/>
    </source>
</evidence>
<evidence type="ECO:0000313" key="10">
    <source>
        <dbReference type="EMBL" id="KAK1941886.1"/>
    </source>
</evidence>